<dbReference type="GeneID" id="98125854"/>
<dbReference type="EMBL" id="JAZGUE010000004">
    <property type="protein sequence ID" value="KAL2267416.1"/>
    <property type="molecule type" value="Genomic_DNA"/>
</dbReference>
<dbReference type="RefSeq" id="XP_070866143.1">
    <property type="nucleotide sequence ID" value="XM_071011210.1"/>
</dbReference>
<feature type="compositionally biased region" description="Basic and acidic residues" evidence="1">
    <location>
        <begin position="198"/>
        <end position="218"/>
    </location>
</feature>
<comment type="caution">
    <text evidence="2">The sequence shown here is derived from an EMBL/GenBank/DDBJ whole genome shotgun (WGS) entry which is preliminary data.</text>
</comment>
<feature type="compositionally biased region" description="Low complexity" evidence="1">
    <location>
        <begin position="14"/>
        <end position="29"/>
    </location>
</feature>
<feature type="compositionally biased region" description="Low complexity" evidence="1">
    <location>
        <begin position="129"/>
        <end position="148"/>
    </location>
</feature>
<gene>
    <name evidence="2" type="ORF">VTJ83DRAFT_4693</name>
</gene>
<reference evidence="2 3" key="1">
    <citation type="journal article" date="2024" name="Commun. Biol.">
        <title>Comparative genomic analysis of thermophilic fungi reveals convergent evolutionary adaptations and gene losses.</title>
        <authorList>
            <person name="Steindorff A.S."/>
            <person name="Aguilar-Pontes M.V."/>
            <person name="Robinson A.J."/>
            <person name="Andreopoulos B."/>
            <person name="LaButti K."/>
            <person name="Kuo A."/>
            <person name="Mondo S."/>
            <person name="Riley R."/>
            <person name="Otillar R."/>
            <person name="Haridas S."/>
            <person name="Lipzen A."/>
            <person name="Grimwood J."/>
            <person name="Schmutz J."/>
            <person name="Clum A."/>
            <person name="Reid I.D."/>
            <person name="Moisan M.C."/>
            <person name="Butler G."/>
            <person name="Nguyen T.T.M."/>
            <person name="Dewar K."/>
            <person name="Conant G."/>
            <person name="Drula E."/>
            <person name="Henrissat B."/>
            <person name="Hansel C."/>
            <person name="Singer S."/>
            <person name="Hutchinson M.I."/>
            <person name="de Vries R.P."/>
            <person name="Natvig D.O."/>
            <person name="Powell A.J."/>
            <person name="Tsang A."/>
            <person name="Grigoriev I.V."/>
        </authorList>
    </citation>
    <scope>NUCLEOTIDE SEQUENCE [LARGE SCALE GENOMIC DNA]</scope>
    <source>
        <strain evidence="2 3">ATCC 22073</strain>
    </source>
</reference>
<feature type="compositionally biased region" description="Basic and acidic residues" evidence="1">
    <location>
        <begin position="167"/>
        <end position="182"/>
    </location>
</feature>
<evidence type="ECO:0000313" key="2">
    <source>
        <dbReference type="EMBL" id="KAL2267416.1"/>
    </source>
</evidence>
<name>A0ABR4DAP0_9PEZI</name>
<proteinExistence type="predicted"/>
<accession>A0ABR4DAP0</accession>
<feature type="region of interest" description="Disordered" evidence="1">
    <location>
        <begin position="1"/>
        <end position="332"/>
    </location>
</feature>
<feature type="compositionally biased region" description="Basic and acidic residues" evidence="1">
    <location>
        <begin position="1"/>
        <end position="10"/>
    </location>
</feature>
<organism evidence="2 3">
    <name type="scientific">Remersonia thermophila</name>
    <dbReference type="NCBI Taxonomy" id="72144"/>
    <lineage>
        <taxon>Eukaryota</taxon>
        <taxon>Fungi</taxon>
        <taxon>Dikarya</taxon>
        <taxon>Ascomycota</taxon>
        <taxon>Pezizomycotina</taxon>
        <taxon>Sordariomycetes</taxon>
        <taxon>Sordariomycetidae</taxon>
        <taxon>Sordariales</taxon>
        <taxon>Sordariales incertae sedis</taxon>
        <taxon>Remersonia</taxon>
    </lineage>
</organism>
<sequence length="332" mass="33217">MAAELEKVAQNDRSAGSTAAAATSVAEIPAPAPPDKPFEKNVSVETEAGTGGVEGPVPAPEDATSDVKTKEAGDDVSAPVLAEPAKSGDGETEPGAAAAEKTVNVGESGDTEPEKGAPTPAELADVTEAKTSAAEAAATGGEASEATKSAVEVPSGPEPIADQLAVDAKRAENQDTEMKEETSLPPSTTVAPDFVAAEEGKAGVKRNAEEVEEAEKSAEGSSSKKVKTVASEEADENPQEVTPASPTALAEEDKDKNGSTAAIATDTVITPPATQPNGNANGNVEAPDAGKEQQSPPSSAGKKGGRGRKQAPVAVPVGRTLRKTRSQGPADA</sequence>
<protein>
    <submittedName>
        <fullName evidence="2">Uncharacterized protein</fullName>
    </submittedName>
</protein>
<dbReference type="Proteomes" id="UP001600064">
    <property type="component" value="Unassembled WGS sequence"/>
</dbReference>
<evidence type="ECO:0000256" key="1">
    <source>
        <dbReference type="SAM" id="MobiDB-lite"/>
    </source>
</evidence>
<evidence type="ECO:0000313" key="3">
    <source>
        <dbReference type="Proteomes" id="UP001600064"/>
    </source>
</evidence>
<keyword evidence="3" id="KW-1185">Reference proteome</keyword>